<dbReference type="Gene3D" id="1.10.630.10">
    <property type="entry name" value="Cytochrome P450"/>
    <property type="match status" value="1"/>
</dbReference>
<feature type="binding site" description="axial binding residue" evidence="6">
    <location>
        <position position="456"/>
    </location>
    <ligand>
        <name>heme</name>
        <dbReference type="ChEBI" id="CHEBI:30413"/>
    </ligand>
    <ligandPart>
        <name>Fe</name>
        <dbReference type="ChEBI" id="CHEBI:18248"/>
    </ligandPart>
</feature>
<dbReference type="PROSITE" id="PS00086">
    <property type="entry name" value="CYTOCHROME_P450"/>
    <property type="match status" value="1"/>
</dbReference>
<dbReference type="InterPro" id="IPR036396">
    <property type="entry name" value="Cyt_P450_sf"/>
</dbReference>
<dbReference type="PANTHER" id="PTHR47582">
    <property type="entry name" value="P450, PUTATIVE (EUROFUNG)-RELATED"/>
    <property type="match status" value="1"/>
</dbReference>
<evidence type="ECO:0000256" key="3">
    <source>
        <dbReference type="ARBA" id="ARBA00022723"/>
    </source>
</evidence>
<dbReference type="CDD" id="cd11040">
    <property type="entry name" value="CYP7_CYP8-like"/>
    <property type="match status" value="1"/>
</dbReference>
<gene>
    <name evidence="9" type="ORF">KAF25_001958</name>
</gene>
<dbReference type="Proteomes" id="UP000782241">
    <property type="component" value="Unassembled WGS sequence"/>
</dbReference>
<evidence type="ECO:0000313" key="10">
    <source>
        <dbReference type="Proteomes" id="UP000782241"/>
    </source>
</evidence>
<evidence type="ECO:0008006" key="11">
    <source>
        <dbReference type="Google" id="ProtNLM"/>
    </source>
</evidence>
<keyword evidence="5 7" id="KW-0503">Monooxygenase</keyword>
<comment type="cofactor">
    <cofactor evidence="1 6">
        <name>heme</name>
        <dbReference type="ChEBI" id="CHEBI:30413"/>
    </cofactor>
</comment>
<dbReference type="GO" id="GO:0005506">
    <property type="term" value="F:iron ion binding"/>
    <property type="evidence" value="ECO:0007669"/>
    <property type="project" value="InterPro"/>
</dbReference>
<reference evidence="9" key="1">
    <citation type="submission" date="2021-04" db="EMBL/GenBank/DDBJ databases">
        <title>Draft genome of Fusarium avenaceum strain F156N33, isolated from an atmospheric sample in Virginia.</title>
        <authorList>
            <person name="Yang S."/>
            <person name="Vinatzer B.A."/>
            <person name="Coleman J."/>
        </authorList>
    </citation>
    <scope>NUCLEOTIDE SEQUENCE</scope>
    <source>
        <strain evidence="9">F156N33</strain>
    </source>
</reference>
<sequence>MRLTSYIFANWSPAKLLITKMLFPQGDNNGFTLAAAGLVAIVSLAAWSLFTRHDSREPPLAPVSLPYLSHIIGLSRETYNYYVNLSKKISSPIFTVNLPGQKMYVVTNADLVQKLQKQYDTIAFPPLAAAFSSRTAGTSEASSEALKLDNYALVHESNDILTDTLKPGENLDKMNRVMLGEIGRSIQALEPAHQKTVRIQFNKWLRETLTRATTRSMYGPKNPYEREGVYDGFWDFEGGLVALAIGILPSIVAKTAVAGRENVAAAIRNYYKEGGLDTSSEIPRRRYDIGVSHNIPESEIARFETGMALAIILNTGPATFWMVLMAYLTPGLKDDLRGEIDACTKTAVENGVTTKSLDVLNLKESCPLLLSTYQEVLRYFHVGTLVRQVTEDTYLDQYLLKKGAMVQMPSRTIHHDPNVYGPNASDFVPRRFLPSEKKNRPKDHCFRGFGGGKHLCPGRHFATNEVLATAAVFIARFDMDPVMGKWEMPTGFNSGSAGQIMEPDHDVEVDLRTRDGFEDVVWELRLKTSDKIFAIVTEDMNEN</sequence>
<accession>A0A9P7KNS6</accession>
<comment type="caution">
    <text evidence="9">The sequence shown here is derived from an EMBL/GenBank/DDBJ whole genome shotgun (WGS) entry which is preliminary data.</text>
</comment>
<dbReference type="InterPro" id="IPR001128">
    <property type="entry name" value="Cyt_P450"/>
</dbReference>
<feature type="transmembrane region" description="Helical" evidence="8">
    <location>
        <begin position="30"/>
        <end position="50"/>
    </location>
</feature>
<evidence type="ECO:0000256" key="2">
    <source>
        <dbReference type="ARBA" id="ARBA00010617"/>
    </source>
</evidence>
<evidence type="ECO:0000256" key="5">
    <source>
        <dbReference type="ARBA" id="ARBA00023033"/>
    </source>
</evidence>
<keyword evidence="4 6" id="KW-0408">Iron</keyword>
<keyword evidence="6 7" id="KW-0349">Heme</keyword>
<evidence type="ECO:0000256" key="7">
    <source>
        <dbReference type="RuleBase" id="RU000461"/>
    </source>
</evidence>
<keyword evidence="10" id="KW-1185">Reference proteome</keyword>
<dbReference type="GO" id="GO:0016705">
    <property type="term" value="F:oxidoreductase activity, acting on paired donors, with incorporation or reduction of molecular oxygen"/>
    <property type="evidence" value="ECO:0007669"/>
    <property type="project" value="InterPro"/>
</dbReference>
<dbReference type="AlphaFoldDB" id="A0A9P7KNS6"/>
<evidence type="ECO:0000313" key="9">
    <source>
        <dbReference type="EMBL" id="KAG5655185.1"/>
    </source>
</evidence>
<name>A0A9P7KNS6_9HYPO</name>
<dbReference type="SUPFAM" id="SSF48264">
    <property type="entry name" value="Cytochrome P450"/>
    <property type="match status" value="1"/>
</dbReference>
<dbReference type="InterPro" id="IPR053007">
    <property type="entry name" value="CYP450_monoxygenase_sec-met"/>
</dbReference>
<keyword evidence="8" id="KW-0472">Membrane</keyword>
<dbReference type="GO" id="GO:0020037">
    <property type="term" value="F:heme binding"/>
    <property type="evidence" value="ECO:0007669"/>
    <property type="project" value="InterPro"/>
</dbReference>
<evidence type="ECO:0000256" key="6">
    <source>
        <dbReference type="PIRSR" id="PIRSR602403-1"/>
    </source>
</evidence>
<evidence type="ECO:0000256" key="4">
    <source>
        <dbReference type="ARBA" id="ARBA00023004"/>
    </source>
</evidence>
<dbReference type="PANTHER" id="PTHR47582:SF1">
    <property type="entry name" value="P450, PUTATIVE (EUROFUNG)-RELATED"/>
    <property type="match status" value="1"/>
</dbReference>
<dbReference type="Pfam" id="PF00067">
    <property type="entry name" value="p450"/>
    <property type="match status" value="1"/>
</dbReference>
<organism evidence="9 10">
    <name type="scientific">Fusarium avenaceum</name>
    <dbReference type="NCBI Taxonomy" id="40199"/>
    <lineage>
        <taxon>Eukaryota</taxon>
        <taxon>Fungi</taxon>
        <taxon>Dikarya</taxon>
        <taxon>Ascomycota</taxon>
        <taxon>Pezizomycotina</taxon>
        <taxon>Sordariomycetes</taxon>
        <taxon>Hypocreomycetidae</taxon>
        <taxon>Hypocreales</taxon>
        <taxon>Nectriaceae</taxon>
        <taxon>Fusarium</taxon>
        <taxon>Fusarium tricinctum species complex</taxon>
    </lineage>
</organism>
<evidence type="ECO:0000256" key="1">
    <source>
        <dbReference type="ARBA" id="ARBA00001971"/>
    </source>
</evidence>
<dbReference type="GO" id="GO:0004497">
    <property type="term" value="F:monooxygenase activity"/>
    <property type="evidence" value="ECO:0007669"/>
    <property type="project" value="UniProtKB-KW"/>
</dbReference>
<dbReference type="InterPro" id="IPR002403">
    <property type="entry name" value="Cyt_P450_E_grp-IV"/>
</dbReference>
<proteinExistence type="inferred from homology"/>
<dbReference type="InterPro" id="IPR017972">
    <property type="entry name" value="Cyt_P450_CS"/>
</dbReference>
<dbReference type="EMBL" id="JAGPUO010000034">
    <property type="protein sequence ID" value="KAG5655185.1"/>
    <property type="molecule type" value="Genomic_DNA"/>
</dbReference>
<dbReference type="PRINTS" id="PR00465">
    <property type="entry name" value="EP450IV"/>
</dbReference>
<keyword evidence="8" id="KW-1133">Transmembrane helix</keyword>
<keyword evidence="7" id="KW-0560">Oxidoreductase</keyword>
<evidence type="ECO:0000256" key="8">
    <source>
        <dbReference type="SAM" id="Phobius"/>
    </source>
</evidence>
<protein>
    <recommendedName>
        <fullName evidence="11">Cytochrome P450</fullName>
    </recommendedName>
</protein>
<keyword evidence="8" id="KW-0812">Transmembrane</keyword>
<keyword evidence="3 6" id="KW-0479">Metal-binding</keyword>
<comment type="similarity">
    <text evidence="2 7">Belongs to the cytochrome P450 family.</text>
</comment>